<name>A0A2P2PVC9_RHIMU</name>
<proteinExistence type="predicted"/>
<accession>A0A2P2PVC9</accession>
<dbReference type="AlphaFoldDB" id="A0A2P2PVC9"/>
<organism evidence="1">
    <name type="scientific">Rhizophora mucronata</name>
    <name type="common">Asiatic mangrove</name>
    <dbReference type="NCBI Taxonomy" id="61149"/>
    <lineage>
        <taxon>Eukaryota</taxon>
        <taxon>Viridiplantae</taxon>
        <taxon>Streptophyta</taxon>
        <taxon>Embryophyta</taxon>
        <taxon>Tracheophyta</taxon>
        <taxon>Spermatophyta</taxon>
        <taxon>Magnoliopsida</taxon>
        <taxon>eudicotyledons</taxon>
        <taxon>Gunneridae</taxon>
        <taxon>Pentapetalae</taxon>
        <taxon>rosids</taxon>
        <taxon>fabids</taxon>
        <taxon>Malpighiales</taxon>
        <taxon>Rhizophoraceae</taxon>
        <taxon>Rhizophora</taxon>
    </lineage>
</organism>
<evidence type="ECO:0000313" key="1">
    <source>
        <dbReference type="EMBL" id="MBX58700.1"/>
    </source>
</evidence>
<sequence>MISEQGFLGSSHTLPQLMTKIEFLQKLC</sequence>
<dbReference type="EMBL" id="GGEC01078216">
    <property type="protein sequence ID" value="MBX58700.1"/>
    <property type="molecule type" value="Transcribed_RNA"/>
</dbReference>
<protein>
    <submittedName>
        <fullName evidence="1">Uncharacterized protein</fullName>
    </submittedName>
</protein>
<reference evidence="1" key="1">
    <citation type="submission" date="2018-02" db="EMBL/GenBank/DDBJ databases">
        <title>Rhizophora mucronata_Transcriptome.</title>
        <authorList>
            <person name="Meera S.P."/>
            <person name="Sreeshan A."/>
            <person name="Augustine A."/>
        </authorList>
    </citation>
    <scope>NUCLEOTIDE SEQUENCE</scope>
    <source>
        <tissue evidence="1">Leaf</tissue>
    </source>
</reference>